<dbReference type="PANTHER" id="PTHR37016:SF3">
    <property type="entry name" value="NEUTRAL PROTEASE 2-RELATED"/>
    <property type="match status" value="1"/>
</dbReference>
<keyword evidence="9" id="KW-0732">Signal</keyword>
<keyword evidence="4" id="KW-0479">Metal-binding</keyword>
<comment type="similarity">
    <text evidence="2">Belongs to the peptidase M35 family.</text>
</comment>
<dbReference type="SUPFAM" id="SSF55486">
    <property type="entry name" value="Metalloproteases ('zincins'), catalytic domain"/>
    <property type="match status" value="1"/>
</dbReference>
<keyword evidence="3" id="KW-0645">Protease</keyword>
<dbReference type="RefSeq" id="WP_244457041.1">
    <property type="nucleotide sequence ID" value="NZ_AP025637.1"/>
</dbReference>
<feature type="region of interest" description="Disordered" evidence="8">
    <location>
        <begin position="25"/>
        <end position="93"/>
    </location>
</feature>
<name>A0ABM7YA29_9PROT</name>
<dbReference type="SMART" id="SM01351">
    <property type="entry name" value="Aspzincin_M35"/>
    <property type="match status" value="1"/>
</dbReference>
<dbReference type="InterPro" id="IPR024079">
    <property type="entry name" value="MetalloPept_cat_dom_sf"/>
</dbReference>
<feature type="compositionally biased region" description="Low complexity" evidence="8">
    <location>
        <begin position="81"/>
        <end position="93"/>
    </location>
</feature>
<feature type="signal peptide" evidence="9">
    <location>
        <begin position="1"/>
        <end position="26"/>
    </location>
</feature>
<keyword evidence="5" id="KW-0378">Hydrolase</keyword>
<organism evidence="11 12">
    <name type="scientific">Roseomonas fluvialis</name>
    <dbReference type="NCBI Taxonomy" id="1750527"/>
    <lineage>
        <taxon>Bacteria</taxon>
        <taxon>Pseudomonadati</taxon>
        <taxon>Pseudomonadota</taxon>
        <taxon>Alphaproteobacteria</taxon>
        <taxon>Acetobacterales</taxon>
        <taxon>Roseomonadaceae</taxon>
        <taxon>Roseomonas</taxon>
    </lineage>
</organism>
<dbReference type="InterPro" id="IPR050414">
    <property type="entry name" value="Fungal_M35_metalloproteases"/>
</dbReference>
<dbReference type="Pfam" id="PF14521">
    <property type="entry name" value="Aspzincin_M35"/>
    <property type="match status" value="1"/>
</dbReference>
<reference evidence="11 12" key="1">
    <citation type="journal article" date="2016" name="Microbes Environ.">
        <title>Phylogenetically diverse aerobic anoxygenic phototrophic bacteria isolated from epilithic biofilms in Tama river, Japan.</title>
        <authorList>
            <person name="Hirose S."/>
            <person name="Matsuura K."/>
            <person name="Haruta S."/>
        </authorList>
    </citation>
    <scope>NUCLEOTIDE SEQUENCE [LARGE SCALE GENOMIC DNA]</scope>
    <source>
        <strain evidence="11 12">S08</strain>
    </source>
</reference>
<keyword evidence="12" id="KW-1185">Reference proteome</keyword>
<dbReference type="PANTHER" id="PTHR37016">
    <property type="match status" value="1"/>
</dbReference>
<evidence type="ECO:0000256" key="7">
    <source>
        <dbReference type="ARBA" id="ARBA00023049"/>
    </source>
</evidence>
<evidence type="ECO:0000259" key="10">
    <source>
        <dbReference type="SMART" id="SM01351"/>
    </source>
</evidence>
<evidence type="ECO:0000256" key="6">
    <source>
        <dbReference type="ARBA" id="ARBA00022833"/>
    </source>
</evidence>
<feature type="chain" id="PRO_5046962236" description="Lysine-specific metallo-endopeptidase domain-containing protein" evidence="9">
    <location>
        <begin position="27"/>
        <end position="273"/>
    </location>
</feature>
<comment type="cofactor">
    <cofactor evidence="1">
        <name>Zn(2+)</name>
        <dbReference type="ChEBI" id="CHEBI:29105"/>
    </cofactor>
</comment>
<proteinExistence type="inferred from homology"/>
<dbReference type="EMBL" id="AP025637">
    <property type="protein sequence ID" value="BDG74938.1"/>
    <property type="molecule type" value="Genomic_DNA"/>
</dbReference>
<evidence type="ECO:0000256" key="9">
    <source>
        <dbReference type="SAM" id="SignalP"/>
    </source>
</evidence>
<evidence type="ECO:0000256" key="4">
    <source>
        <dbReference type="ARBA" id="ARBA00022723"/>
    </source>
</evidence>
<protein>
    <recommendedName>
        <fullName evidence="10">Lysine-specific metallo-endopeptidase domain-containing protein</fullName>
    </recommendedName>
</protein>
<evidence type="ECO:0000256" key="3">
    <source>
        <dbReference type="ARBA" id="ARBA00022670"/>
    </source>
</evidence>
<gene>
    <name evidence="11" type="ORF">Rmf_48670</name>
</gene>
<evidence type="ECO:0000256" key="5">
    <source>
        <dbReference type="ARBA" id="ARBA00022801"/>
    </source>
</evidence>
<dbReference type="Proteomes" id="UP000831327">
    <property type="component" value="Chromosome"/>
</dbReference>
<keyword evidence="7" id="KW-0482">Metalloprotease</keyword>
<accession>A0ABM7YA29</accession>
<evidence type="ECO:0000256" key="8">
    <source>
        <dbReference type="SAM" id="MobiDB-lite"/>
    </source>
</evidence>
<dbReference type="InterPro" id="IPR029463">
    <property type="entry name" value="Lys_MEP"/>
</dbReference>
<feature type="domain" description="Lysine-specific metallo-endopeptidase" evidence="10">
    <location>
        <begin position="108"/>
        <end position="268"/>
    </location>
</feature>
<keyword evidence="6" id="KW-0862">Zinc</keyword>
<dbReference type="Gene3D" id="3.40.390.10">
    <property type="entry name" value="Collagenase (Catalytic Domain)"/>
    <property type="match status" value="1"/>
</dbReference>
<evidence type="ECO:0000256" key="1">
    <source>
        <dbReference type="ARBA" id="ARBA00001947"/>
    </source>
</evidence>
<sequence length="273" mass="28841">MTRAPASARRLAFLAALLVMAPPALAQPGPDKSTPQPRMPQVLSPLDPAPQGRGLPRVITPMDMAPPGGGAPDTAPPQPAAAPRAAQPNAAGTACTPQQVAAITAALVQARSRITAGVRMLAEEPDHPHVRMWFGTASRTMVMNVLQRTGTRLSSTAGVELHCNDTSRCVGAVTAYAQYLTRTLVDAQGRPAASYRLDEGQVLGVCPAFFRAGMEGTGTRWGILVHEATHFAAATKDHVYGRAAALALARTDPARALENADNYMLFIETLPRR</sequence>
<evidence type="ECO:0000256" key="2">
    <source>
        <dbReference type="ARBA" id="ARBA00010279"/>
    </source>
</evidence>
<evidence type="ECO:0000313" key="11">
    <source>
        <dbReference type="EMBL" id="BDG74938.1"/>
    </source>
</evidence>
<evidence type="ECO:0000313" key="12">
    <source>
        <dbReference type="Proteomes" id="UP000831327"/>
    </source>
</evidence>